<dbReference type="Proteomes" id="UP000265520">
    <property type="component" value="Unassembled WGS sequence"/>
</dbReference>
<accession>A0A392TU38</accession>
<comment type="caution">
    <text evidence="1">The sequence shown here is derived from an EMBL/GenBank/DDBJ whole genome shotgun (WGS) entry which is preliminary data.</text>
</comment>
<proteinExistence type="predicted"/>
<evidence type="ECO:0000313" key="1">
    <source>
        <dbReference type="EMBL" id="MCI63355.1"/>
    </source>
</evidence>
<evidence type="ECO:0000313" key="2">
    <source>
        <dbReference type="Proteomes" id="UP000265520"/>
    </source>
</evidence>
<name>A0A392TU38_9FABA</name>
<keyword evidence="2" id="KW-1185">Reference proteome</keyword>
<dbReference type="AlphaFoldDB" id="A0A392TU38"/>
<dbReference type="EMBL" id="LXQA010635640">
    <property type="protein sequence ID" value="MCI63355.1"/>
    <property type="molecule type" value="Genomic_DNA"/>
</dbReference>
<organism evidence="1 2">
    <name type="scientific">Trifolium medium</name>
    <dbReference type="NCBI Taxonomy" id="97028"/>
    <lineage>
        <taxon>Eukaryota</taxon>
        <taxon>Viridiplantae</taxon>
        <taxon>Streptophyta</taxon>
        <taxon>Embryophyta</taxon>
        <taxon>Tracheophyta</taxon>
        <taxon>Spermatophyta</taxon>
        <taxon>Magnoliopsida</taxon>
        <taxon>eudicotyledons</taxon>
        <taxon>Gunneridae</taxon>
        <taxon>Pentapetalae</taxon>
        <taxon>rosids</taxon>
        <taxon>fabids</taxon>
        <taxon>Fabales</taxon>
        <taxon>Fabaceae</taxon>
        <taxon>Papilionoideae</taxon>
        <taxon>50 kb inversion clade</taxon>
        <taxon>NPAAA clade</taxon>
        <taxon>Hologalegina</taxon>
        <taxon>IRL clade</taxon>
        <taxon>Trifolieae</taxon>
        <taxon>Trifolium</taxon>
    </lineage>
</organism>
<reference evidence="1 2" key="1">
    <citation type="journal article" date="2018" name="Front. Plant Sci.">
        <title>Red Clover (Trifolium pratense) and Zigzag Clover (T. medium) - A Picture of Genomic Similarities and Differences.</title>
        <authorList>
            <person name="Dluhosova J."/>
            <person name="Istvanek J."/>
            <person name="Nedelnik J."/>
            <person name="Repkova J."/>
        </authorList>
    </citation>
    <scope>NUCLEOTIDE SEQUENCE [LARGE SCALE GENOMIC DNA]</scope>
    <source>
        <strain evidence="2">cv. 10/8</strain>
        <tissue evidence="1">Leaf</tissue>
    </source>
</reference>
<sequence>MTALFTATSSMKPLSLGLGIGQAGQGPAAWPL</sequence>
<protein>
    <submittedName>
        <fullName evidence="1">Uncharacterized protein</fullName>
    </submittedName>
</protein>